<organism evidence="2 3">
    <name type="scientific">Lactococcus petauri</name>
    <dbReference type="NCBI Taxonomy" id="1940789"/>
    <lineage>
        <taxon>Bacteria</taxon>
        <taxon>Bacillati</taxon>
        <taxon>Bacillota</taxon>
        <taxon>Bacilli</taxon>
        <taxon>Lactobacillales</taxon>
        <taxon>Streptococcaceae</taxon>
        <taxon>Lactococcus</taxon>
    </lineage>
</organism>
<keyword evidence="1" id="KW-0472">Membrane</keyword>
<keyword evidence="1" id="KW-1133">Transmembrane helix</keyword>
<protein>
    <submittedName>
        <fullName evidence="2">Holin</fullName>
    </submittedName>
</protein>
<dbReference type="Pfam" id="PF16935">
    <property type="entry name" value="Hol_Tox"/>
    <property type="match status" value="1"/>
</dbReference>
<dbReference type="Proteomes" id="UP000194606">
    <property type="component" value="Unassembled WGS sequence"/>
</dbReference>
<sequence>MSISDSLSLMLAFAGFILMLLHLIIEIIKNTKK</sequence>
<keyword evidence="1" id="KW-0812">Transmembrane</keyword>
<proteinExistence type="predicted"/>
<reference evidence="2 3" key="1">
    <citation type="submission" date="2017-02" db="EMBL/GenBank/DDBJ databases">
        <authorList>
            <person name="Peterson S.W."/>
        </authorList>
    </citation>
    <scope>NUCLEOTIDE SEQUENCE [LARGE SCALE GENOMIC DNA]</scope>
    <source>
        <strain evidence="2">159469</strain>
    </source>
</reference>
<dbReference type="RefSeq" id="WP_080567271.1">
    <property type="nucleotide sequence ID" value="NZ_CAKOCU010000001.1"/>
</dbReference>
<accession>A0A252CDQ0</accession>
<dbReference type="InterPro" id="IPR031616">
    <property type="entry name" value="BsrE-like"/>
</dbReference>
<dbReference type="GeneID" id="99805259"/>
<comment type="caution">
    <text evidence="2">The sequence shown here is derived from an EMBL/GenBank/DDBJ whole genome shotgun (WGS) entry which is preliminary data.</text>
</comment>
<evidence type="ECO:0000313" key="3">
    <source>
        <dbReference type="Proteomes" id="UP000194606"/>
    </source>
</evidence>
<evidence type="ECO:0000256" key="1">
    <source>
        <dbReference type="SAM" id="Phobius"/>
    </source>
</evidence>
<dbReference type="EMBL" id="MUIZ01000003">
    <property type="protein sequence ID" value="OUK04479.1"/>
    <property type="molecule type" value="Genomic_DNA"/>
</dbReference>
<gene>
    <name evidence="2" type="ORF">BZZ03_05610</name>
</gene>
<feature type="transmembrane region" description="Helical" evidence="1">
    <location>
        <begin position="6"/>
        <end position="25"/>
    </location>
</feature>
<name>A0A252CDQ0_9LACT</name>
<dbReference type="AlphaFoldDB" id="A0A252CDQ0"/>
<evidence type="ECO:0000313" key="2">
    <source>
        <dbReference type="EMBL" id="OUK04479.1"/>
    </source>
</evidence>